<gene>
    <name evidence="2" type="ORF">K457DRAFT_493158</name>
</gene>
<dbReference type="Proteomes" id="UP000078512">
    <property type="component" value="Unassembled WGS sequence"/>
</dbReference>
<feature type="compositionally biased region" description="Polar residues" evidence="1">
    <location>
        <begin position="10"/>
        <end position="26"/>
    </location>
</feature>
<evidence type="ECO:0000313" key="3">
    <source>
        <dbReference type="Proteomes" id="UP000078512"/>
    </source>
</evidence>
<dbReference type="EMBL" id="KV442013">
    <property type="protein sequence ID" value="OAQ35735.1"/>
    <property type="molecule type" value="Genomic_DNA"/>
</dbReference>
<organism evidence="2 3">
    <name type="scientific">Linnemannia elongata AG-77</name>
    <dbReference type="NCBI Taxonomy" id="1314771"/>
    <lineage>
        <taxon>Eukaryota</taxon>
        <taxon>Fungi</taxon>
        <taxon>Fungi incertae sedis</taxon>
        <taxon>Mucoromycota</taxon>
        <taxon>Mortierellomycotina</taxon>
        <taxon>Mortierellomycetes</taxon>
        <taxon>Mortierellales</taxon>
        <taxon>Mortierellaceae</taxon>
        <taxon>Linnemannia</taxon>
    </lineage>
</organism>
<feature type="compositionally biased region" description="Low complexity" evidence="1">
    <location>
        <begin position="37"/>
        <end position="51"/>
    </location>
</feature>
<feature type="region of interest" description="Disordered" evidence="1">
    <location>
        <begin position="1"/>
        <end position="86"/>
    </location>
</feature>
<evidence type="ECO:0000313" key="2">
    <source>
        <dbReference type="EMBL" id="OAQ35735.1"/>
    </source>
</evidence>
<dbReference type="AlphaFoldDB" id="A0A197KE02"/>
<reference evidence="2 3" key="1">
    <citation type="submission" date="2016-05" db="EMBL/GenBank/DDBJ databases">
        <title>Genome sequencing reveals origins of a unique bacterial endosymbiosis in the earliest lineages of terrestrial Fungi.</title>
        <authorList>
            <consortium name="DOE Joint Genome Institute"/>
            <person name="Uehling J."/>
            <person name="Gryganskyi A."/>
            <person name="Hameed K."/>
            <person name="Tschaplinski T."/>
            <person name="Misztal P."/>
            <person name="Wu S."/>
            <person name="Desiro A."/>
            <person name="Vande Pol N."/>
            <person name="Du Z.-Y."/>
            <person name="Zienkiewicz A."/>
            <person name="Zienkiewicz K."/>
            <person name="Morin E."/>
            <person name="Tisserant E."/>
            <person name="Splivallo R."/>
            <person name="Hainaut M."/>
            <person name="Henrissat B."/>
            <person name="Ohm R."/>
            <person name="Kuo A."/>
            <person name="Yan J."/>
            <person name="Lipzen A."/>
            <person name="Nolan M."/>
            <person name="Labutti K."/>
            <person name="Barry K."/>
            <person name="Goldstein A."/>
            <person name="Labbe J."/>
            <person name="Schadt C."/>
            <person name="Tuskan G."/>
            <person name="Grigoriev I."/>
            <person name="Martin F."/>
            <person name="Vilgalys R."/>
            <person name="Bonito G."/>
        </authorList>
    </citation>
    <scope>NUCLEOTIDE SEQUENCE [LARGE SCALE GENOMIC DNA]</scope>
    <source>
        <strain evidence="2 3">AG-77</strain>
    </source>
</reference>
<proteinExistence type="predicted"/>
<accession>A0A197KE02</accession>
<evidence type="ECO:0000256" key="1">
    <source>
        <dbReference type="SAM" id="MobiDB-lite"/>
    </source>
</evidence>
<protein>
    <submittedName>
        <fullName evidence="2">Uncharacterized protein</fullName>
    </submittedName>
</protein>
<sequence length="123" mass="14276">MRYNRPRLMMTNSSKPTHSTTSSQLEDCQDILMRSIPSFTKPSPTTNSSNTCSIKPPTRPHPHPQELEEQQQQQPHRPQEERHHHPTQLVLLPLVVGMGTLRKQTLLDRTKILMFFLLLFIVD</sequence>
<keyword evidence="3" id="KW-1185">Reference proteome</keyword>
<name>A0A197KE02_9FUNG</name>